<keyword evidence="4" id="KW-0804">Transcription</keyword>
<evidence type="ECO:0000256" key="2">
    <source>
        <dbReference type="ARBA" id="ARBA00023015"/>
    </source>
</evidence>
<dbReference type="EMBL" id="KN847335">
    <property type="protein sequence ID" value="KIW44328.1"/>
    <property type="molecule type" value="Genomic_DNA"/>
</dbReference>
<feature type="domain" description="Zn(2)-C6 fungal-type" evidence="7">
    <location>
        <begin position="28"/>
        <end position="59"/>
    </location>
</feature>
<keyword evidence="1" id="KW-0479">Metal-binding</keyword>
<gene>
    <name evidence="8" type="ORF">PV06_05344</name>
</gene>
<evidence type="ECO:0000313" key="8">
    <source>
        <dbReference type="EMBL" id="KIW44328.1"/>
    </source>
</evidence>
<dbReference type="CDD" id="cd12148">
    <property type="entry name" value="fungal_TF_MHR"/>
    <property type="match status" value="1"/>
</dbReference>
<dbReference type="OrthoDB" id="3362851at2759"/>
<dbReference type="GeneID" id="27357418"/>
<dbReference type="SMART" id="SM00066">
    <property type="entry name" value="GAL4"/>
    <property type="match status" value="1"/>
</dbReference>
<dbReference type="AlphaFoldDB" id="A0A0D2DN35"/>
<keyword evidence="5" id="KW-0539">Nucleus</keyword>
<organism evidence="8 9">
    <name type="scientific">Exophiala oligosperma</name>
    <dbReference type="NCBI Taxonomy" id="215243"/>
    <lineage>
        <taxon>Eukaryota</taxon>
        <taxon>Fungi</taxon>
        <taxon>Dikarya</taxon>
        <taxon>Ascomycota</taxon>
        <taxon>Pezizomycotina</taxon>
        <taxon>Eurotiomycetes</taxon>
        <taxon>Chaetothyriomycetidae</taxon>
        <taxon>Chaetothyriales</taxon>
        <taxon>Herpotrichiellaceae</taxon>
        <taxon>Exophiala</taxon>
    </lineage>
</organism>
<dbReference type="Gene3D" id="4.10.240.10">
    <property type="entry name" value="Zn(2)-C6 fungal-type DNA-binding domain"/>
    <property type="match status" value="1"/>
</dbReference>
<dbReference type="PROSITE" id="PS50048">
    <property type="entry name" value="ZN2_CY6_FUNGAL_2"/>
    <property type="match status" value="1"/>
</dbReference>
<dbReference type="PROSITE" id="PS00463">
    <property type="entry name" value="ZN2_CY6_FUNGAL_1"/>
    <property type="match status" value="1"/>
</dbReference>
<dbReference type="GO" id="GO:0000978">
    <property type="term" value="F:RNA polymerase II cis-regulatory region sequence-specific DNA binding"/>
    <property type="evidence" value="ECO:0007669"/>
    <property type="project" value="TreeGrafter"/>
</dbReference>
<dbReference type="InterPro" id="IPR001138">
    <property type="entry name" value="Zn2Cys6_DnaBD"/>
</dbReference>
<proteinExistence type="predicted"/>
<dbReference type="GO" id="GO:0000981">
    <property type="term" value="F:DNA-binding transcription factor activity, RNA polymerase II-specific"/>
    <property type="evidence" value="ECO:0007669"/>
    <property type="project" value="InterPro"/>
</dbReference>
<keyword evidence="2" id="KW-0805">Transcription regulation</keyword>
<dbReference type="VEuPathDB" id="FungiDB:PV06_05344"/>
<dbReference type="GO" id="GO:0008270">
    <property type="term" value="F:zinc ion binding"/>
    <property type="evidence" value="ECO:0007669"/>
    <property type="project" value="InterPro"/>
</dbReference>
<sequence>MFHTFEGIRRPFGAVRAPPKRRKPVPRACDSCRRRKNRCDGQKPCRPCLSRNKPSECVYKPPGRTSGSLDRATMGSALDSASNIPERRAPIIRILPAQLDQYTREELIELLNKHNLAHHGADDDSDPPGDERSLEQLQSFPEELSDSQDEGAAFSASPATTPRITDDVNALSLSLRPSSSYLGVSSVLAILRVILSLDPTCRAFTPRETRNNGAEAKSRAFQIQNNAPTLPRSVALWSDVPVINAYFRAVHPIIPLIDEDRFREIYAEGKRTDSRWHLLLNAVLAMGSVAATEADDYTHCAFYGRAKQYLTIDLLGSAHIETVQALAILSGLYLHYNNEPTLANSLSGVVFRMATAIGLHRDYLDNSSASNDPKILSTVELRRRIWHCIIIMDAWTAIFLGRPTLGRAGPGYTTKKPQQPISGSGIITTLLRENVDCSIVTTRMEDFLAEKPILGTKNRTELDTSLREWLQNSSSRRDRVNPDLSGFSPGIVTAMNIMRWRCISARVLVYRPLLLWYAVSRSSMTTISEEKRRAITQCRELAAELISDIEKTWHISGRCQISGWIATWLLYQASMVPLLSLYCDHNDSVVLESSSLQIQSAMQTFTSLERWSPAAQRSLEVVKRLYEAGISYSPPTPLNAGDEASHVPPEPLIGETETYLHAVPDDTPSSFGSMPIGGDFFVDNFYDLSWGNFQDQNGGFLSSLNWDGSFDRGFEG</sequence>
<evidence type="ECO:0000313" key="9">
    <source>
        <dbReference type="Proteomes" id="UP000053342"/>
    </source>
</evidence>
<dbReference type="PANTHER" id="PTHR47424:SF5">
    <property type="entry name" value="ZN(II)2CYS6 TRANSCRIPTION FACTOR (EUROFUNG)"/>
    <property type="match status" value="1"/>
</dbReference>
<protein>
    <recommendedName>
        <fullName evidence="7">Zn(2)-C6 fungal-type domain-containing protein</fullName>
    </recommendedName>
</protein>
<dbReference type="PANTHER" id="PTHR47424">
    <property type="entry name" value="REGULATORY PROTEIN GAL4"/>
    <property type="match status" value="1"/>
</dbReference>
<feature type="region of interest" description="Disordered" evidence="6">
    <location>
        <begin position="13"/>
        <end position="45"/>
    </location>
</feature>
<dbReference type="GO" id="GO:0005634">
    <property type="term" value="C:nucleus"/>
    <property type="evidence" value="ECO:0007669"/>
    <property type="project" value="TreeGrafter"/>
</dbReference>
<dbReference type="HOGENOM" id="CLU_008599_1_1_1"/>
<dbReference type="GO" id="GO:0006351">
    <property type="term" value="P:DNA-templated transcription"/>
    <property type="evidence" value="ECO:0007669"/>
    <property type="project" value="InterPro"/>
</dbReference>
<evidence type="ECO:0000256" key="6">
    <source>
        <dbReference type="SAM" id="MobiDB-lite"/>
    </source>
</evidence>
<evidence type="ECO:0000256" key="1">
    <source>
        <dbReference type="ARBA" id="ARBA00022723"/>
    </source>
</evidence>
<dbReference type="SUPFAM" id="SSF57701">
    <property type="entry name" value="Zn2/Cys6 DNA-binding domain"/>
    <property type="match status" value="1"/>
</dbReference>
<dbReference type="InterPro" id="IPR007219">
    <property type="entry name" value="XnlR_reg_dom"/>
</dbReference>
<keyword evidence="3" id="KW-0238">DNA-binding</keyword>
<evidence type="ECO:0000256" key="3">
    <source>
        <dbReference type="ARBA" id="ARBA00023125"/>
    </source>
</evidence>
<dbReference type="InterPro" id="IPR051127">
    <property type="entry name" value="Fungal_SecMet_Regulators"/>
</dbReference>
<feature type="region of interest" description="Disordered" evidence="6">
    <location>
        <begin position="118"/>
        <end position="161"/>
    </location>
</feature>
<accession>A0A0D2DN35</accession>
<dbReference type="CDD" id="cd00067">
    <property type="entry name" value="GAL4"/>
    <property type="match status" value="1"/>
</dbReference>
<dbReference type="GO" id="GO:0000435">
    <property type="term" value="P:positive regulation of transcription from RNA polymerase II promoter by galactose"/>
    <property type="evidence" value="ECO:0007669"/>
    <property type="project" value="TreeGrafter"/>
</dbReference>
<dbReference type="RefSeq" id="XP_016264544.1">
    <property type="nucleotide sequence ID" value="XM_016406338.1"/>
</dbReference>
<evidence type="ECO:0000259" key="7">
    <source>
        <dbReference type="PROSITE" id="PS50048"/>
    </source>
</evidence>
<dbReference type="InterPro" id="IPR036864">
    <property type="entry name" value="Zn2-C6_fun-type_DNA-bd_sf"/>
</dbReference>
<dbReference type="Pfam" id="PF00172">
    <property type="entry name" value="Zn_clus"/>
    <property type="match status" value="1"/>
</dbReference>
<dbReference type="Pfam" id="PF04082">
    <property type="entry name" value="Fungal_trans"/>
    <property type="match status" value="1"/>
</dbReference>
<keyword evidence="9" id="KW-1185">Reference proteome</keyword>
<name>A0A0D2DN35_9EURO</name>
<reference evidence="8 9" key="1">
    <citation type="submission" date="2015-01" db="EMBL/GenBank/DDBJ databases">
        <title>The Genome Sequence of Exophiala oligosperma CBS72588.</title>
        <authorList>
            <consortium name="The Broad Institute Genomics Platform"/>
            <person name="Cuomo C."/>
            <person name="de Hoog S."/>
            <person name="Gorbushina A."/>
            <person name="Stielow B."/>
            <person name="Teixiera M."/>
            <person name="Abouelleil A."/>
            <person name="Chapman S.B."/>
            <person name="Priest M."/>
            <person name="Young S.K."/>
            <person name="Wortman J."/>
            <person name="Nusbaum C."/>
            <person name="Birren B."/>
        </authorList>
    </citation>
    <scope>NUCLEOTIDE SEQUENCE [LARGE SCALE GENOMIC DNA]</scope>
    <source>
        <strain evidence="8 9">CBS 72588</strain>
    </source>
</reference>
<evidence type="ECO:0000256" key="4">
    <source>
        <dbReference type="ARBA" id="ARBA00023163"/>
    </source>
</evidence>
<evidence type="ECO:0000256" key="5">
    <source>
        <dbReference type="ARBA" id="ARBA00023242"/>
    </source>
</evidence>
<dbReference type="SMART" id="SM00906">
    <property type="entry name" value="Fungal_trans"/>
    <property type="match status" value="1"/>
</dbReference>
<dbReference type="Proteomes" id="UP000053342">
    <property type="component" value="Unassembled WGS sequence"/>
</dbReference>